<dbReference type="EMBL" id="JACYTO010000001">
    <property type="protein sequence ID" value="MBD8501902.1"/>
    <property type="molecule type" value="Genomic_DNA"/>
</dbReference>
<reference evidence="2" key="1">
    <citation type="submission" date="2023-07" db="EMBL/GenBank/DDBJ databases">
        <title>Thauera sp. CAU 1555 isolated from sand of Yaerae Beach.</title>
        <authorList>
            <person name="Kim W."/>
        </authorList>
    </citation>
    <scope>NUCLEOTIDE SEQUENCE [LARGE SCALE GENOMIC DNA]</scope>
    <source>
        <strain evidence="2">CAU 1555</strain>
    </source>
</reference>
<evidence type="ECO:0000313" key="2">
    <source>
        <dbReference type="Proteomes" id="UP000603602"/>
    </source>
</evidence>
<protein>
    <submittedName>
        <fullName evidence="1">Uncharacterized protein</fullName>
    </submittedName>
</protein>
<evidence type="ECO:0000313" key="1">
    <source>
        <dbReference type="EMBL" id="MBD8501902.1"/>
    </source>
</evidence>
<comment type="caution">
    <text evidence="1">The sequence shown here is derived from an EMBL/GenBank/DDBJ whole genome shotgun (WGS) entry which is preliminary data.</text>
</comment>
<keyword evidence="2" id="KW-1185">Reference proteome</keyword>
<gene>
    <name evidence="1" type="ORF">IFO67_03315</name>
</gene>
<name>A0ABR9B6A3_9RHOO</name>
<dbReference type="RefSeq" id="WP_187716717.1">
    <property type="nucleotide sequence ID" value="NZ_JACTAH010000001.1"/>
</dbReference>
<accession>A0ABR9B6A3</accession>
<organism evidence="1 2">
    <name type="scientific">Thauera sedimentorum</name>
    <dbReference type="NCBI Taxonomy" id="2767595"/>
    <lineage>
        <taxon>Bacteria</taxon>
        <taxon>Pseudomonadati</taxon>
        <taxon>Pseudomonadota</taxon>
        <taxon>Betaproteobacteria</taxon>
        <taxon>Rhodocyclales</taxon>
        <taxon>Zoogloeaceae</taxon>
        <taxon>Thauera</taxon>
    </lineage>
</organism>
<proteinExistence type="predicted"/>
<dbReference type="Proteomes" id="UP000603602">
    <property type="component" value="Unassembled WGS sequence"/>
</dbReference>
<sequence length="149" mass="15821">MFWLDIAIAARRDAERAFFDDGSDTDGDDGIARVRIEGLSDFELAHLGMLLAGGYTPRLVLDGDSADEIVTEMDPKLVAALAGLGEDALGDAAFRWQAAAGTERGLAEALATLRDFARQARAAGLPVLYAQGSDLPGEEEDEYGDETGD</sequence>